<dbReference type="KEGG" id="rbu:PG1C_07365"/>
<dbReference type="HOGENOM" id="CLU_2901214_0_0_4"/>
<gene>
    <name evidence="1" type="ORF">PG1C_07365</name>
</gene>
<keyword evidence="2" id="KW-1185">Reference proteome</keyword>
<sequence>MGGEIFHGTEQAPGEGSSTGFNLGGSYHFDGHNHLLFSAGYGLTNTSSTNKFLSYIGYQLTW</sequence>
<protein>
    <recommendedName>
        <fullName evidence="3">Autotransporter domain-containing protein</fullName>
    </recommendedName>
</protein>
<name>A0A0C5J8N6_9PROT</name>
<organism evidence="1 2">
    <name type="scientific">Rugosibacter aromaticivorans</name>
    <dbReference type="NCBI Taxonomy" id="1565605"/>
    <lineage>
        <taxon>Bacteria</taxon>
        <taxon>Pseudomonadati</taxon>
        <taxon>Pseudomonadota</taxon>
        <taxon>Betaproteobacteria</taxon>
        <taxon>Nitrosomonadales</taxon>
        <taxon>Sterolibacteriaceae</taxon>
        <taxon>Rugosibacter</taxon>
    </lineage>
</organism>
<dbReference type="STRING" id="1565605.PG1C_07365"/>
<dbReference type="EMBL" id="CP010554">
    <property type="protein sequence ID" value="AJP48330.1"/>
    <property type="molecule type" value="Genomic_DNA"/>
</dbReference>
<reference evidence="1 2" key="1">
    <citation type="journal article" date="2015" name="Genome Announc.">
        <title>Complete Genome Sequence of a Novel Bacterium within the Family Rhodocyclaceae That Degrades Polycyclic Aromatic Hydrocarbons.</title>
        <authorList>
            <person name="Singleton D.R."/>
            <person name="Dickey A.N."/>
            <person name="Scholl E.H."/>
            <person name="Wright F.A."/>
            <person name="Aitken M.D."/>
        </authorList>
    </citation>
    <scope>NUCLEOTIDE SEQUENCE [LARGE SCALE GENOMIC DNA]</scope>
    <source>
        <strain evidence="2">PG1-Ca6</strain>
    </source>
</reference>
<evidence type="ECO:0000313" key="1">
    <source>
        <dbReference type="EMBL" id="AJP48330.1"/>
    </source>
</evidence>
<dbReference type="AlphaFoldDB" id="A0A0C5J8N6"/>
<proteinExistence type="predicted"/>
<accession>A0A0C5J8N6</accession>
<evidence type="ECO:0000313" key="2">
    <source>
        <dbReference type="Proteomes" id="UP000061603"/>
    </source>
</evidence>
<dbReference type="Proteomes" id="UP000061603">
    <property type="component" value="Chromosome"/>
</dbReference>
<evidence type="ECO:0008006" key="3">
    <source>
        <dbReference type="Google" id="ProtNLM"/>
    </source>
</evidence>